<dbReference type="EMBL" id="AGCK01000209">
    <property type="protein sequence ID" value="EHM46094.1"/>
    <property type="molecule type" value="Genomic_DNA"/>
</dbReference>
<comment type="caution">
    <text evidence="1">The sequence shown here is derived from an EMBL/GenBank/DDBJ whole genome shotgun (WGS) entry which is preliminary data.</text>
</comment>
<dbReference type="HOGENOM" id="CLU_144779_0_0_9"/>
<evidence type="ECO:0000313" key="1">
    <source>
        <dbReference type="EMBL" id="EHM46094.1"/>
    </source>
</evidence>
<evidence type="ECO:0000313" key="2">
    <source>
        <dbReference type="Proteomes" id="UP000004459"/>
    </source>
</evidence>
<organism evidence="1 2">
    <name type="scientific">Flavonifractor plautii ATCC 29863</name>
    <dbReference type="NCBI Taxonomy" id="411475"/>
    <lineage>
        <taxon>Bacteria</taxon>
        <taxon>Bacillati</taxon>
        <taxon>Bacillota</taxon>
        <taxon>Clostridia</taxon>
        <taxon>Eubacteriales</taxon>
        <taxon>Oscillospiraceae</taxon>
        <taxon>Flavonifractor</taxon>
    </lineage>
</organism>
<accession>G9YSG0</accession>
<dbReference type="STRING" id="292800.A4U99_04705"/>
<dbReference type="AlphaFoldDB" id="G9YSG0"/>
<reference evidence="1 2" key="1">
    <citation type="submission" date="2011-08" db="EMBL/GenBank/DDBJ databases">
        <authorList>
            <person name="Weinstock G."/>
            <person name="Sodergren E."/>
            <person name="Clifton S."/>
            <person name="Fulton L."/>
            <person name="Fulton B."/>
            <person name="Courtney L."/>
            <person name="Fronick C."/>
            <person name="Harrison M."/>
            <person name="Strong C."/>
            <person name="Farmer C."/>
            <person name="Delahaunty K."/>
            <person name="Markovic C."/>
            <person name="Hall O."/>
            <person name="Minx P."/>
            <person name="Tomlinson C."/>
            <person name="Mitreva M."/>
            <person name="Hou S."/>
            <person name="Chen J."/>
            <person name="Wollam A."/>
            <person name="Pepin K.H."/>
            <person name="Johnson M."/>
            <person name="Bhonagiri V."/>
            <person name="Zhang X."/>
            <person name="Suruliraj S."/>
            <person name="Warren W."/>
            <person name="Chinwalla A."/>
            <person name="Mardis E.R."/>
            <person name="Wilson R.K."/>
        </authorList>
    </citation>
    <scope>NUCLEOTIDE SEQUENCE [LARGE SCALE GENOMIC DNA]</scope>
    <source>
        <strain evidence="1 2">ATCC 29863</strain>
    </source>
</reference>
<gene>
    <name evidence="1" type="ORF">HMPREF0372_02467</name>
</gene>
<dbReference type="Proteomes" id="UP000004459">
    <property type="component" value="Unassembled WGS sequence"/>
</dbReference>
<name>G9YSG0_FLAPL</name>
<sequence length="128" mass="12872">MRREDRGERRGSMSRISFEGIGEVAATFACGEGVKAGQVVKLTGDGTVGPCGDGERFCGVALSAGEGFAAVQLGGLIRVAASGGALSEGWNRLLADGSGGVRPDSAETPTGGEYLVVRAESGGAVIRL</sequence>
<proteinExistence type="predicted"/>
<dbReference type="PATRIC" id="fig|411475.3.peg.2134"/>
<protein>
    <submittedName>
        <fullName evidence="1">Uncharacterized protein</fullName>
    </submittedName>
</protein>